<dbReference type="Proteomes" id="UP001146120">
    <property type="component" value="Unassembled WGS sequence"/>
</dbReference>
<reference evidence="1" key="1">
    <citation type="submission" date="2022-11" db="EMBL/GenBank/DDBJ databases">
        <authorList>
            <person name="Morgan W.R."/>
            <person name="Tartar A."/>
        </authorList>
    </citation>
    <scope>NUCLEOTIDE SEQUENCE</scope>
    <source>
        <strain evidence="1">ARSEF 373</strain>
    </source>
</reference>
<accession>A0AAV2YKK5</accession>
<reference evidence="1" key="2">
    <citation type="journal article" date="2023" name="Microbiol Resour">
        <title>Decontamination and Annotation of the Draft Genome Sequence of the Oomycete Lagenidium giganteum ARSEF 373.</title>
        <authorList>
            <person name="Morgan W.R."/>
            <person name="Tartar A."/>
        </authorList>
    </citation>
    <scope>NUCLEOTIDE SEQUENCE</scope>
    <source>
        <strain evidence="1">ARSEF 373</strain>
    </source>
</reference>
<evidence type="ECO:0000313" key="1">
    <source>
        <dbReference type="EMBL" id="DAZ93849.1"/>
    </source>
</evidence>
<sequence length="144" mass="16595">MQTCFASLLRVRSASTKSHFWKNLMGAEKLIAPLATASHRLQCDETTLAEVVYSFQQIFRAFKAHVQHADVLVKCVEGRWDQARLTKVTLISSCSAISDFAVYYHRRFIGEDYSNLRDEIEEWLNEPSISLKLTDYRCPALGFW</sequence>
<keyword evidence="2" id="KW-1185">Reference proteome</keyword>
<gene>
    <name evidence="1" type="ORF">N0F65_002180</name>
</gene>
<dbReference type="EMBL" id="DAKRPA010000287">
    <property type="protein sequence ID" value="DAZ93849.1"/>
    <property type="molecule type" value="Genomic_DNA"/>
</dbReference>
<evidence type="ECO:0000313" key="2">
    <source>
        <dbReference type="Proteomes" id="UP001146120"/>
    </source>
</evidence>
<proteinExistence type="predicted"/>
<name>A0AAV2YKK5_9STRA</name>
<protein>
    <submittedName>
        <fullName evidence="1">Uncharacterized protein</fullName>
    </submittedName>
</protein>
<comment type="caution">
    <text evidence="1">The sequence shown here is derived from an EMBL/GenBank/DDBJ whole genome shotgun (WGS) entry which is preliminary data.</text>
</comment>
<organism evidence="1 2">
    <name type="scientific">Lagenidium giganteum</name>
    <dbReference type="NCBI Taxonomy" id="4803"/>
    <lineage>
        <taxon>Eukaryota</taxon>
        <taxon>Sar</taxon>
        <taxon>Stramenopiles</taxon>
        <taxon>Oomycota</taxon>
        <taxon>Peronosporomycetes</taxon>
        <taxon>Pythiales</taxon>
        <taxon>Pythiaceae</taxon>
    </lineage>
</organism>
<dbReference type="AlphaFoldDB" id="A0AAV2YKK5"/>